<keyword evidence="3" id="KW-0732">Signal</keyword>
<feature type="compositionally biased region" description="Polar residues" evidence="1">
    <location>
        <begin position="192"/>
        <end position="203"/>
    </location>
</feature>
<proteinExistence type="predicted"/>
<evidence type="ECO:0000256" key="2">
    <source>
        <dbReference type="SAM" id="Phobius"/>
    </source>
</evidence>
<feature type="compositionally biased region" description="Low complexity" evidence="1">
    <location>
        <begin position="204"/>
        <end position="216"/>
    </location>
</feature>
<feature type="compositionally biased region" description="Low complexity" evidence="1">
    <location>
        <begin position="166"/>
        <end position="191"/>
    </location>
</feature>
<feature type="region of interest" description="Disordered" evidence="1">
    <location>
        <begin position="164"/>
        <end position="216"/>
    </location>
</feature>
<keyword evidence="2" id="KW-0472">Membrane</keyword>
<organism evidence="4 5">
    <name type="scientific">Marasmius oreades</name>
    <name type="common">fairy-ring Marasmius</name>
    <dbReference type="NCBI Taxonomy" id="181124"/>
    <lineage>
        <taxon>Eukaryota</taxon>
        <taxon>Fungi</taxon>
        <taxon>Dikarya</taxon>
        <taxon>Basidiomycota</taxon>
        <taxon>Agaricomycotina</taxon>
        <taxon>Agaricomycetes</taxon>
        <taxon>Agaricomycetidae</taxon>
        <taxon>Agaricales</taxon>
        <taxon>Marasmiineae</taxon>
        <taxon>Marasmiaceae</taxon>
        <taxon>Marasmius</taxon>
    </lineage>
</organism>
<gene>
    <name evidence="4" type="ORF">E1B28_001271</name>
</gene>
<feature type="signal peptide" evidence="3">
    <location>
        <begin position="1"/>
        <end position="17"/>
    </location>
</feature>
<reference evidence="4" key="1">
    <citation type="journal article" date="2021" name="Genome Biol. Evol.">
        <title>The assembled and annotated genome of the fairy-ring fungus Marasmius oreades.</title>
        <authorList>
            <person name="Hiltunen M."/>
            <person name="Ament-Velasquez S.L."/>
            <person name="Johannesson H."/>
        </authorList>
    </citation>
    <scope>NUCLEOTIDE SEQUENCE</scope>
    <source>
        <strain evidence="4">03SP1</strain>
    </source>
</reference>
<evidence type="ECO:0000313" key="5">
    <source>
        <dbReference type="Proteomes" id="UP001049176"/>
    </source>
</evidence>
<accession>A0A9P8AF90</accession>
<evidence type="ECO:0000313" key="4">
    <source>
        <dbReference type="EMBL" id="KAG7099419.1"/>
    </source>
</evidence>
<dbReference type="GeneID" id="66070347"/>
<dbReference type="AlphaFoldDB" id="A0A9P8AF90"/>
<dbReference type="Proteomes" id="UP001049176">
    <property type="component" value="Chromosome 1"/>
</dbReference>
<sequence>MFLFQILFLVYYTLVVADVQHRTISFSDSLLQFSSGWLATHEQLSGNIFFTFNEASVVALKGTLPNSTQRFEYIGLRRVGGSQYGVCLNCDEDDSSILLVDGHDGSLQSDEQSTLTIIFSLEVERDRQNTFVLFNLPDDRFDGRSSITFQSLVVTIDGDIDGTPESVSSSSGIQTSSSTISTTSTRPSSASQISVTQVTAGNAPSSSSETTVSTPTGGMRGSIVAIIVVFTVLPVGSLLVGFYFYMRHCKARRKSRSSDFFTYNPNPVGRRFPSFRASRIVYAPTTA</sequence>
<comment type="caution">
    <text evidence="4">The sequence shown here is derived from an EMBL/GenBank/DDBJ whole genome shotgun (WGS) entry which is preliminary data.</text>
</comment>
<dbReference type="RefSeq" id="XP_043015889.1">
    <property type="nucleotide sequence ID" value="XM_043147184.1"/>
</dbReference>
<dbReference type="OrthoDB" id="2756540at2759"/>
<keyword evidence="2" id="KW-0812">Transmembrane</keyword>
<evidence type="ECO:0000256" key="3">
    <source>
        <dbReference type="SAM" id="SignalP"/>
    </source>
</evidence>
<feature type="chain" id="PRO_5040297827" evidence="3">
    <location>
        <begin position="18"/>
        <end position="287"/>
    </location>
</feature>
<evidence type="ECO:0000256" key="1">
    <source>
        <dbReference type="SAM" id="MobiDB-lite"/>
    </source>
</evidence>
<feature type="transmembrane region" description="Helical" evidence="2">
    <location>
        <begin position="223"/>
        <end position="246"/>
    </location>
</feature>
<name>A0A9P8AF90_9AGAR</name>
<keyword evidence="5" id="KW-1185">Reference proteome</keyword>
<dbReference type="KEGG" id="more:E1B28_001271"/>
<protein>
    <submittedName>
        <fullName evidence="4">Uncharacterized protein</fullName>
    </submittedName>
</protein>
<keyword evidence="2" id="KW-1133">Transmembrane helix</keyword>
<dbReference type="EMBL" id="CM032181">
    <property type="protein sequence ID" value="KAG7099419.1"/>
    <property type="molecule type" value="Genomic_DNA"/>
</dbReference>